<evidence type="ECO:0000313" key="2">
    <source>
        <dbReference type="Proteomes" id="UP000634136"/>
    </source>
</evidence>
<accession>A0A834WKG2</accession>
<evidence type="ECO:0000313" key="1">
    <source>
        <dbReference type="EMBL" id="KAF7824253.1"/>
    </source>
</evidence>
<protein>
    <submittedName>
        <fullName evidence="1">Uncharacterized protein</fullName>
    </submittedName>
</protein>
<dbReference type="EMBL" id="JAAIUW010000007">
    <property type="protein sequence ID" value="KAF7824253.1"/>
    <property type="molecule type" value="Genomic_DNA"/>
</dbReference>
<proteinExistence type="predicted"/>
<organism evidence="1 2">
    <name type="scientific">Senna tora</name>
    <dbReference type="NCBI Taxonomy" id="362788"/>
    <lineage>
        <taxon>Eukaryota</taxon>
        <taxon>Viridiplantae</taxon>
        <taxon>Streptophyta</taxon>
        <taxon>Embryophyta</taxon>
        <taxon>Tracheophyta</taxon>
        <taxon>Spermatophyta</taxon>
        <taxon>Magnoliopsida</taxon>
        <taxon>eudicotyledons</taxon>
        <taxon>Gunneridae</taxon>
        <taxon>Pentapetalae</taxon>
        <taxon>rosids</taxon>
        <taxon>fabids</taxon>
        <taxon>Fabales</taxon>
        <taxon>Fabaceae</taxon>
        <taxon>Caesalpinioideae</taxon>
        <taxon>Cassia clade</taxon>
        <taxon>Senna</taxon>
    </lineage>
</organism>
<keyword evidence="2" id="KW-1185">Reference proteome</keyword>
<dbReference type="Proteomes" id="UP000634136">
    <property type="component" value="Unassembled WGS sequence"/>
</dbReference>
<gene>
    <name evidence="1" type="ORF">G2W53_022397</name>
</gene>
<reference evidence="1" key="1">
    <citation type="submission" date="2020-09" db="EMBL/GenBank/DDBJ databases">
        <title>Genome-Enabled Discovery of Anthraquinone Biosynthesis in Senna tora.</title>
        <authorList>
            <person name="Kang S.-H."/>
            <person name="Pandey R.P."/>
            <person name="Lee C.-M."/>
            <person name="Sim J.-S."/>
            <person name="Jeong J.-T."/>
            <person name="Choi B.-S."/>
            <person name="Jung M."/>
            <person name="Ginzburg D."/>
            <person name="Zhao K."/>
            <person name="Won S.Y."/>
            <person name="Oh T.-J."/>
            <person name="Yu Y."/>
            <person name="Kim N.-H."/>
            <person name="Lee O.R."/>
            <person name="Lee T.-H."/>
            <person name="Bashyal P."/>
            <person name="Kim T.-S."/>
            <person name="Lee W.-H."/>
            <person name="Kawkins C."/>
            <person name="Kim C.-K."/>
            <person name="Kim J.S."/>
            <person name="Ahn B.O."/>
            <person name="Rhee S.Y."/>
            <person name="Sohng J.K."/>
        </authorList>
    </citation>
    <scope>NUCLEOTIDE SEQUENCE</scope>
    <source>
        <tissue evidence="1">Leaf</tissue>
    </source>
</reference>
<comment type="caution">
    <text evidence="1">The sequence shown here is derived from an EMBL/GenBank/DDBJ whole genome shotgun (WGS) entry which is preliminary data.</text>
</comment>
<name>A0A834WKG2_9FABA</name>
<dbReference type="AlphaFoldDB" id="A0A834WKG2"/>
<sequence>MRREGMKEELSLSPGPITRSRVKKFKESLQIYVGKSF</sequence>